<reference evidence="1" key="1">
    <citation type="journal article" date="2022" name="bioRxiv">
        <title>Sequencing and chromosome-scale assembly of the giantPleurodeles waltlgenome.</title>
        <authorList>
            <person name="Brown T."/>
            <person name="Elewa A."/>
            <person name="Iarovenko S."/>
            <person name="Subramanian E."/>
            <person name="Araus A.J."/>
            <person name="Petzold A."/>
            <person name="Susuki M."/>
            <person name="Suzuki K.-i.T."/>
            <person name="Hayashi T."/>
            <person name="Toyoda A."/>
            <person name="Oliveira C."/>
            <person name="Osipova E."/>
            <person name="Leigh N.D."/>
            <person name="Simon A."/>
            <person name="Yun M.H."/>
        </authorList>
    </citation>
    <scope>NUCLEOTIDE SEQUENCE</scope>
    <source>
        <strain evidence="1">20211129_DDA</strain>
        <tissue evidence="1">Liver</tissue>
    </source>
</reference>
<accession>A0AAV7LBG8</accession>
<protein>
    <submittedName>
        <fullName evidence="1">Uncharacterized protein</fullName>
    </submittedName>
</protein>
<dbReference type="AlphaFoldDB" id="A0AAV7LBG8"/>
<sequence length="276" mass="30785">MLAALAILPGQRTNRIAVQASCTFGGVGLPWLCRQSMPRNGTKMLRERGDGRQSTSTMYPEIDWGSLETSKPEVRLWRKEDAPMPAQGSTGHLFSRLKLRKKEFGRDEQWSVQGRKQVACQTSAVEIRKCSCNCSGTLRKRDIAIFHVLDGCKTEGLRFKYWRCGLEDTEALGWSRPSPEKGPCLEYLEVEMTPLPLAWHHTRGGHLDRSLANQALQDAGLIRWQEPNDPYSTLLSAHAGPAAGGWAASDLRLRWDGSFQRPLLDAAELRSASPAI</sequence>
<dbReference type="EMBL" id="JANPWB010000015">
    <property type="protein sequence ID" value="KAJ1087709.1"/>
    <property type="molecule type" value="Genomic_DNA"/>
</dbReference>
<keyword evidence="2" id="KW-1185">Reference proteome</keyword>
<organism evidence="1 2">
    <name type="scientific">Pleurodeles waltl</name>
    <name type="common">Iberian ribbed newt</name>
    <dbReference type="NCBI Taxonomy" id="8319"/>
    <lineage>
        <taxon>Eukaryota</taxon>
        <taxon>Metazoa</taxon>
        <taxon>Chordata</taxon>
        <taxon>Craniata</taxon>
        <taxon>Vertebrata</taxon>
        <taxon>Euteleostomi</taxon>
        <taxon>Amphibia</taxon>
        <taxon>Batrachia</taxon>
        <taxon>Caudata</taxon>
        <taxon>Salamandroidea</taxon>
        <taxon>Salamandridae</taxon>
        <taxon>Pleurodelinae</taxon>
        <taxon>Pleurodeles</taxon>
    </lineage>
</organism>
<evidence type="ECO:0000313" key="1">
    <source>
        <dbReference type="EMBL" id="KAJ1087709.1"/>
    </source>
</evidence>
<evidence type="ECO:0000313" key="2">
    <source>
        <dbReference type="Proteomes" id="UP001066276"/>
    </source>
</evidence>
<gene>
    <name evidence="1" type="ORF">NDU88_000874</name>
</gene>
<name>A0AAV7LBG8_PLEWA</name>
<dbReference type="Proteomes" id="UP001066276">
    <property type="component" value="Chromosome 11"/>
</dbReference>
<comment type="caution">
    <text evidence="1">The sequence shown here is derived from an EMBL/GenBank/DDBJ whole genome shotgun (WGS) entry which is preliminary data.</text>
</comment>
<proteinExistence type="predicted"/>